<dbReference type="Pfam" id="PF05301">
    <property type="entry name" value="Acetyltransf_16"/>
    <property type="match status" value="1"/>
</dbReference>
<name>A0A6J7ZWZ9_MYTCO</name>
<proteinExistence type="inferred from homology"/>
<feature type="binding site" evidence="5">
    <location>
        <begin position="121"/>
        <end position="134"/>
    </location>
    <ligand>
        <name>acetyl-CoA</name>
        <dbReference type="ChEBI" id="CHEBI:57288"/>
    </ligand>
</feature>
<dbReference type="GO" id="GO:0070507">
    <property type="term" value="P:regulation of microtubule cytoskeleton organization"/>
    <property type="evidence" value="ECO:0007669"/>
    <property type="project" value="UniProtKB-UniRule"/>
</dbReference>
<protein>
    <recommendedName>
        <fullName evidence="4 5">Alpha-tubulin N-acetyltransferase</fullName>
        <shortName evidence="5">Alpha-TAT</shortName>
        <shortName evidence="5">TAT</shortName>
        <ecNumber evidence="4 5">2.3.1.108</ecNumber>
    </recommendedName>
    <alternativeName>
        <fullName evidence="5">Acetyltransferase mec-17 homolog</fullName>
    </alternativeName>
</protein>
<dbReference type="Gene3D" id="3.40.630.30">
    <property type="match status" value="1"/>
</dbReference>
<keyword evidence="2 5" id="KW-0012">Acyltransferase</keyword>
<keyword evidence="1 5" id="KW-0808">Transferase</keyword>
<feature type="region of interest" description="Disordered" evidence="6">
    <location>
        <begin position="314"/>
        <end position="376"/>
    </location>
</feature>
<dbReference type="FunFam" id="3.40.630.30:FF:000060">
    <property type="entry name" value="Alpha-tubulin N-acetyltransferase 1"/>
    <property type="match status" value="1"/>
</dbReference>
<dbReference type="EC" id="2.3.1.108" evidence="4 5"/>
<evidence type="ECO:0000313" key="8">
    <source>
        <dbReference type="EMBL" id="CAC5357019.1"/>
    </source>
</evidence>
<evidence type="ECO:0000313" key="9">
    <source>
        <dbReference type="Proteomes" id="UP000507470"/>
    </source>
</evidence>
<dbReference type="GO" id="GO:0005874">
    <property type="term" value="C:microtubule"/>
    <property type="evidence" value="ECO:0007669"/>
    <property type="project" value="InterPro"/>
</dbReference>
<sequence length="452" mass="51884">MEFDFNINYLFKDTVTKLDHKVTPYRKNANGYDYVTLRKQLYQVIDRMGEASARAQGLHGPITLARKLELSDHILYVIKDAEANSGKGAVVGILKIGHKRLFVYDSLGRQHEMEPVCVLDFYVHESRQRMGCGKKLFEYFLKEQNINPKHLAIDKPSFKFSSFLNKHYNLKAVVSQVNNFVVFEGFFNGRTDMQGRRNGKPPVHPPRSHYHYRQGGNSPEDDVIIRRPNGIHSAQNWHTRDRPPSGRFSKASNNTYPARNDEHQIVNDQNLANRPLSGQVLHNDVINERLNPQLDLQQFTTAAERALGARANLYSRHGNTPPGSRPSSNTQRPTSNTRTSSKTNNNHAINRNYNDIARPDSPPLLQRNGPQTNYKDKLNLHQDYQGRTGHLKYSPDINVGSLPQIQQKQSPSPSSLYSPSWRTKTDYNWTVNGQVQNHQTISQRHYTHTRLW</sequence>
<evidence type="ECO:0000256" key="2">
    <source>
        <dbReference type="ARBA" id="ARBA00023315"/>
    </source>
</evidence>
<comment type="similarity">
    <text evidence="5">Belongs to the acetyltransferase ATAT1 family.</text>
</comment>
<reference evidence="8 9" key="1">
    <citation type="submission" date="2020-06" db="EMBL/GenBank/DDBJ databases">
        <authorList>
            <person name="Li R."/>
            <person name="Bekaert M."/>
        </authorList>
    </citation>
    <scope>NUCLEOTIDE SEQUENCE [LARGE SCALE GENOMIC DNA]</scope>
    <source>
        <strain evidence="9">wild</strain>
    </source>
</reference>
<evidence type="ECO:0000256" key="1">
    <source>
        <dbReference type="ARBA" id="ARBA00022679"/>
    </source>
</evidence>
<feature type="compositionally biased region" description="Polar residues" evidence="6">
    <location>
        <begin position="317"/>
        <end position="333"/>
    </location>
</feature>
<dbReference type="GO" id="GO:0048666">
    <property type="term" value="P:neuron development"/>
    <property type="evidence" value="ECO:0007669"/>
    <property type="project" value="UniProtKB-UniRule"/>
</dbReference>
<dbReference type="GO" id="GO:0019799">
    <property type="term" value="F:tubulin N-acetyltransferase activity"/>
    <property type="evidence" value="ECO:0007669"/>
    <property type="project" value="UniProtKB-UniRule"/>
</dbReference>
<feature type="domain" description="N-acetyltransferase" evidence="7">
    <location>
        <begin position="1"/>
        <end position="187"/>
    </location>
</feature>
<organism evidence="8 9">
    <name type="scientific">Mytilus coruscus</name>
    <name type="common">Sea mussel</name>
    <dbReference type="NCBI Taxonomy" id="42192"/>
    <lineage>
        <taxon>Eukaryota</taxon>
        <taxon>Metazoa</taxon>
        <taxon>Spiralia</taxon>
        <taxon>Lophotrochozoa</taxon>
        <taxon>Mollusca</taxon>
        <taxon>Bivalvia</taxon>
        <taxon>Autobranchia</taxon>
        <taxon>Pteriomorphia</taxon>
        <taxon>Mytilida</taxon>
        <taxon>Mytiloidea</taxon>
        <taxon>Mytilidae</taxon>
        <taxon>Mytilinae</taxon>
        <taxon>Mytilus</taxon>
    </lineage>
</organism>
<dbReference type="PANTHER" id="PTHR12327:SF0">
    <property type="entry name" value="ALPHA-TUBULIN N-ACETYLTRANSFERASE 1"/>
    <property type="match status" value="1"/>
</dbReference>
<evidence type="ECO:0000256" key="4">
    <source>
        <dbReference type="ARBA" id="ARBA00066570"/>
    </source>
</evidence>
<dbReference type="AlphaFoldDB" id="A0A6J7ZWZ9"/>
<dbReference type="OrthoDB" id="447510at2759"/>
<feature type="site" description="Crucial for catalytic activity" evidence="5">
    <location>
        <position position="56"/>
    </location>
</feature>
<dbReference type="Proteomes" id="UP000507470">
    <property type="component" value="Unassembled WGS sequence"/>
</dbReference>
<dbReference type="EMBL" id="CACVKT020000198">
    <property type="protein sequence ID" value="CAC5357019.1"/>
    <property type="molecule type" value="Genomic_DNA"/>
</dbReference>
<dbReference type="PROSITE" id="PS51730">
    <property type="entry name" value="GNAT_ATAT"/>
    <property type="match status" value="1"/>
</dbReference>
<comment type="function">
    <text evidence="5">Specifically acetylates 'Lys-40' in alpha-tubulin on the lumenal side of microtubules. Promotes microtubule destabilization and accelerates microtubule dynamics; this activity may be independent of acetylation activity. Acetylates alpha-tubulin with a slow enzymatic rate, due to a catalytic site that is not optimized for acetyl transfer. Enters the microtubule through each end and diffuses quickly throughout the lumen of microtubules. Acetylates only long/old microtubules because of its slow acetylation rate since it does not have time to act on dynamically unstable microtubules before the enzyme is released.</text>
</comment>
<keyword evidence="9" id="KW-1185">Reference proteome</keyword>
<dbReference type="InterPro" id="IPR007965">
    <property type="entry name" value="GNAT_ATAT"/>
</dbReference>
<gene>
    <name evidence="8" type="ORF">MCOR_897</name>
</gene>
<dbReference type="HAMAP" id="MF_03130">
    <property type="entry name" value="mec17"/>
    <property type="match status" value="1"/>
</dbReference>
<feature type="binding site" evidence="5">
    <location>
        <begin position="157"/>
        <end position="166"/>
    </location>
    <ligand>
        <name>acetyl-CoA</name>
        <dbReference type="ChEBI" id="CHEBI:57288"/>
    </ligand>
</feature>
<evidence type="ECO:0000256" key="5">
    <source>
        <dbReference type="HAMAP-Rule" id="MF_03130"/>
    </source>
</evidence>
<evidence type="ECO:0000259" key="7">
    <source>
        <dbReference type="PROSITE" id="PS51730"/>
    </source>
</evidence>
<evidence type="ECO:0000256" key="3">
    <source>
        <dbReference type="ARBA" id="ARBA00051998"/>
    </source>
</evidence>
<dbReference type="InterPro" id="IPR038746">
    <property type="entry name" value="Atat"/>
</dbReference>
<accession>A0A6J7ZWZ9</accession>
<feature type="compositionally biased region" description="Low complexity" evidence="6">
    <location>
        <begin position="334"/>
        <end position="346"/>
    </location>
</feature>
<comment type="catalytic activity">
    <reaction evidence="3 5">
        <text>L-lysyl-[alpha-tubulin] + acetyl-CoA = N(6)-acetyl-L-lysyl-[alpha-tubulin] + CoA + H(+)</text>
        <dbReference type="Rhea" id="RHEA:15277"/>
        <dbReference type="Rhea" id="RHEA-COMP:11278"/>
        <dbReference type="Rhea" id="RHEA-COMP:11279"/>
        <dbReference type="ChEBI" id="CHEBI:15378"/>
        <dbReference type="ChEBI" id="CHEBI:29969"/>
        <dbReference type="ChEBI" id="CHEBI:57287"/>
        <dbReference type="ChEBI" id="CHEBI:57288"/>
        <dbReference type="ChEBI" id="CHEBI:61930"/>
        <dbReference type="EC" id="2.3.1.108"/>
    </reaction>
</comment>
<dbReference type="PANTHER" id="PTHR12327">
    <property type="entry name" value="ALPHA-TUBULIN N-ACETYLTRANSFERASE 1"/>
    <property type="match status" value="1"/>
</dbReference>
<feature type="region of interest" description="Disordered" evidence="6">
    <location>
        <begin position="191"/>
        <end position="262"/>
    </location>
</feature>
<evidence type="ECO:0000256" key="6">
    <source>
        <dbReference type="SAM" id="MobiDB-lite"/>
    </source>
</evidence>